<gene>
    <name evidence="6" type="ORF">IPOD504_LOCUS8798</name>
</gene>
<reference evidence="6" key="1">
    <citation type="submission" date="2022-03" db="EMBL/GenBank/DDBJ databases">
        <authorList>
            <person name="Martin H S."/>
        </authorList>
    </citation>
    <scope>NUCLEOTIDE SEQUENCE</scope>
</reference>
<dbReference type="InterPro" id="IPR000169">
    <property type="entry name" value="Pept_cys_AS"/>
</dbReference>
<sequence>MLYLLSIFVMAANAAFDNEIHSKYLTLPRIEFVEYFNSLNLTWTARHYGEDQRTHRPCAYIDRNATYPTVRHDVSSLSLPDSFDARQQWSQCSSISMIYNQENCGSCWTFGTAGTASDRTCIHSNVDVQLSEQDLGCCTKCYRQTACDGGQPPLAFQFWIDSGLVTSDCLPYDINALASNTACTKTCANGNDYNSDKHYGGRVYSVSSEEDQIMAELYNNGPIETSFYVFSDFNDYSQGVYVHTYGEKRGLHSVRVIGYGEESGEKYWLVANSWGTDRGENGLYKIKRFQPELEFEDNLLTAMPKGY</sequence>
<comment type="similarity">
    <text evidence="1">Belongs to the peptidase C1 family.</text>
</comment>
<dbReference type="InterPro" id="IPR025660">
    <property type="entry name" value="Pept_his_AS"/>
</dbReference>
<evidence type="ECO:0000313" key="6">
    <source>
        <dbReference type="EMBL" id="CAH2054816.1"/>
    </source>
</evidence>
<evidence type="ECO:0000256" key="4">
    <source>
        <dbReference type="ARBA" id="ARBA00022807"/>
    </source>
</evidence>
<dbReference type="CDD" id="cd02620">
    <property type="entry name" value="Peptidase_C1A_CathepsinB"/>
    <property type="match status" value="1"/>
</dbReference>
<dbReference type="EMBL" id="OW152833">
    <property type="protein sequence ID" value="CAH2054816.1"/>
    <property type="molecule type" value="Genomic_DNA"/>
</dbReference>
<feature type="domain" description="Peptidase C1A papain C-terminal" evidence="5">
    <location>
        <begin position="79"/>
        <end position="303"/>
    </location>
</feature>
<dbReference type="SUPFAM" id="SSF54001">
    <property type="entry name" value="Cysteine proteinases"/>
    <property type="match status" value="1"/>
</dbReference>
<protein>
    <recommendedName>
        <fullName evidence="5">Peptidase C1A papain C-terminal domain-containing protein</fullName>
    </recommendedName>
</protein>
<dbReference type="Pfam" id="PF00112">
    <property type="entry name" value="Peptidase_C1"/>
    <property type="match status" value="1"/>
</dbReference>
<accession>A0ABN8ICQ9</accession>
<proteinExistence type="inferred from homology"/>
<name>A0ABN8ICQ9_9NEOP</name>
<keyword evidence="2" id="KW-0645">Protease</keyword>
<evidence type="ECO:0000256" key="3">
    <source>
        <dbReference type="ARBA" id="ARBA00022801"/>
    </source>
</evidence>
<organism evidence="6 7">
    <name type="scientific">Iphiclides podalirius</name>
    <name type="common">scarce swallowtail</name>
    <dbReference type="NCBI Taxonomy" id="110791"/>
    <lineage>
        <taxon>Eukaryota</taxon>
        <taxon>Metazoa</taxon>
        <taxon>Ecdysozoa</taxon>
        <taxon>Arthropoda</taxon>
        <taxon>Hexapoda</taxon>
        <taxon>Insecta</taxon>
        <taxon>Pterygota</taxon>
        <taxon>Neoptera</taxon>
        <taxon>Endopterygota</taxon>
        <taxon>Lepidoptera</taxon>
        <taxon>Glossata</taxon>
        <taxon>Ditrysia</taxon>
        <taxon>Papilionoidea</taxon>
        <taxon>Papilionidae</taxon>
        <taxon>Papilioninae</taxon>
        <taxon>Iphiclides</taxon>
    </lineage>
</organism>
<dbReference type="SMART" id="SM00645">
    <property type="entry name" value="Pept_C1"/>
    <property type="match status" value="1"/>
</dbReference>
<dbReference type="InterPro" id="IPR038765">
    <property type="entry name" value="Papain-like_cys_pep_sf"/>
</dbReference>
<dbReference type="InterPro" id="IPR000668">
    <property type="entry name" value="Peptidase_C1A_C"/>
</dbReference>
<keyword evidence="7" id="KW-1185">Reference proteome</keyword>
<dbReference type="Proteomes" id="UP000837857">
    <property type="component" value="Chromosome 21"/>
</dbReference>
<keyword evidence="4" id="KW-0788">Thiol protease</keyword>
<feature type="non-terminal residue" evidence="6">
    <location>
        <position position="307"/>
    </location>
</feature>
<dbReference type="PROSITE" id="PS00639">
    <property type="entry name" value="THIOL_PROTEASE_HIS"/>
    <property type="match status" value="1"/>
</dbReference>
<dbReference type="InterPro" id="IPR013128">
    <property type="entry name" value="Peptidase_C1A"/>
</dbReference>
<evidence type="ECO:0000256" key="1">
    <source>
        <dbReference type="ARBA" id="ARBA00008455"/>
    </source>
</evidence>
<evidence type="ECO:0000259" key="5">
    <source>
        <dbReference type="SMART" id="SM00645"/>
    </source>
</evidence>
<keyword evidence="3" id="KW-0378">Hydrolase</keyword>
<dbReference type="PANTHER" id="PTHR12411">
    <property type="entry name" value="CYSTEINE PROTEASE FAMILY C1-RELATED"/>
    <property type="match status" value="1"/>
</dbReference>
<evidence type="ECO:0000313" key="7">
    <source>
        <dbReference type="Proteomes" id="UP000837857"/>
    </source>
</evidence>
<dbReference type="PRINTS" id="PR00705">
    <property type="entry name" value="PAPAIN"/>
</dbReference>
<dbReference type="Gene3D" id="3.90.70.10">
    <property type="entry name" value="Cysteine proteinases"/>
    <property type="match status" value="1"/>
</dbReference>
<evidence type="ECO:0000256" key="2">
    <source>
        <dbReference type="ARBA" id="ARBA00022670"/>
    </source>
</evidence>
<dbReference type="PROSITE" id="PS00139">
    <property type="entry name" value="THIOL_PROTEASE_CYS"/>
    <property type="match status" value="1"/>
</dbReference>